<dbReference type="Pfam" id="PF00266">
    <property type="entry name" value="Aminotran_5"/>
    <property type="match status" value="1"/>
</dbReference>
<dbReference type="SUPFAM" id="SSF100950">
    <property type="entry name" value="NagB/RpiA/CoA transferase-like"/>
    <property type="match status" value="1"/>
</dbReference>
<dbReference type="Pfam" id="PF01008">
    <property type="entry name" value="IF-2B"/>
    <property type="match status" value="1"/>
</dbReference>
<dbReference type="OrthoDB" id="206213at2759"/>
<evidence type="ECO:0000256" key="4">
    <source>
        <dbReference type="SAM" id="MobiDB-lite"/>
    </source>
</evidence>
<dbReference type="SUPFAM" id="SSF53383">
    <property type="entry name" value="PLP-dependent transferases"/>
    <property type="match status" value="1"/>
</dbReference>
<dbReference type="InterPro" id="IPR015421">
    <property type="entry name" value="PyrdxlP-dep_Trfase_major"/>
</dbReference>
<dbReference type="InterPro" id="IPR037171">
    <property type="entry name" value="NagB/RpiA_transferase-like"/>
</dbReference>
<dbReference type="EMBL" id="NCSJ02000478">
    <property type="protein sequence ID" value="RFU24249.1"/>
    <property type="molecule type" value="Genomic_DNA"/>
</dbReference>
<reference evidence="6 7" key="1">
    <citation type="submission" date="2018-05" db="EMBL/GenBank/DDBJ databases">
        <title>Draft genome sequence of Scytalidium lignicola DSM 105466, a ubiquitous saprotrophic fungus.</title>
        <authorList>
            <person name="Buettner E."/>
            <person name="Gebauer A.M."/>
            <person name="Hofrichter M."/>
            <person name="Liers C."/>
            <person name="Kellner H."/>
        </authorList>
    </citation>
    <scope>NUCLEOTIDE SEQUENCE [LARGE SCALE GENOMIC DNA]</scope>
    <source>
        <strain evidence="6 7">DSM 105466</strain>
    </source>
</reference>
<dbReference type="Gene3D" id="3.90.79.10">
    <property type="entry name" value="Nucleoside Triphosphate Pyrophosphohydrolase"/>
    <property type="match status" value="1"/>
</dbReference>
<dbReference type="PROSITE" id="PS51462">
    <property type="entry name" value="NUDIX"/>
    <property type="match status" value="1"/>
</dbReference>
<name>A0A3E2GT13_SCYLI</name>
<proteinExistence type="inferred from homology"/>
<dbReference type="AlphaFoldDB" id="A0A3E2GT13"/>
<evidence type="ECO:0000256" key="2">
    <source>
        <dbReference type="ARBA" id="ARBA00022898"/>
    </source>
</evidence>
<dbReference type="InterPro" id="IPR015797">
    <property type="entry name" value="NUDIX_hydrolase-like_dom_sf"/>
</dbReference>
<dbReference type="InterPro" id="IPR042529">
    <property type="entry name" value="IF_2B-like_C"/>
</dbReference>
<dbReference type="Proteomes" id="UP000258309">
    <property type="component" value="Unassembled WGS sequence"/>
</dbReference>
<feature type="non-terminal residue" evidence="6">
    <location>
        <position position="968"/>
    </location>
</feature>
<dbReference type="Gene3D" id="3.40.640.10">
    <property type="entry name" value="Type I PLP-dependent aspartate aminotransferase-like (Major domain)"/>
    <property type="match status" value="1"/>
</dbReference>
<feature type="domain" description="Nudix hydrolase" evidence="5">
    <location>
        <begin position="6"/>
        <end position="147"/>
    </location>
</feature>
<evidence type="ECO:0000313" key="6">
    <source>
        <dbReference type="EMBL" id="RFU24249.1"/>
    </source>
</evidence>
<dbReference type="Gene3D" id="3.40.50.10470">
    <property type="entry name" value="Translation initiation factor eif-2b, domain 2"/>
    <property type="match status" value="1"/>
</dbReference>
<dbReference type="InterPro" id="IPR000086">
    <property type="entry name" value="NUDIX_hydrolase_dom"/>
</dbReference>
<keyword evidence="2" id="KW-0663">Pyridoxal phosphate</keyword>
<dbReference type="InterPro" id="IPR000649">
    <property type="entry name" value="IF-2B-related"/>
</dbReference>
<gene>
    <name evidence="6" type="ORF">B7463_g12087</name>
</gene>
<dbReference type="PANTHER" id="PTHR43092:SF2">
    <property type="entry name" value="HERCYNYLCYSTEINE SULFOXIDE LYASE"/>
    <property type="match status" value="1"/>
</dbReference>
<feature type="non-terminal residue" evidence="6">
    <location>
        <position position="1"/>
    </location>
</feature>
<comment type="caution">
    <text evidence="6">The sequence shown here is derived from an EMBL/GenBank/DDBJ whole genome shotgun (WGS) entry which is preliminary data.</text>
</comment>
<evidence type="ECO:0000256" key="1">
    <source>
        <dbReference type="ARBA" id="ARBA00007251"/>
    </source>
</evidence>
<comment type="similarity">
    <text evidence="1 3">Belongs to the eIF-2B alpha/beta/delta subunits family.</text>
</comment>
<sequence length="968" mass="108908">MSSGLRQRAVVSSFICTSPQSPAGLTFALFKRSQDVSTYRGKWAVCSGSIDPNDNSPEHAAQREILEETALSVPEDIQLLRRGKKFSLIDQQLKTEWTIYPFAWELKPGAKPITFDWEHTEYKFIKPDEMEQYEHVPQLEVGMRRVLVSDETEKGLQALREDHESGAQALAVKALQILLNSVQQGDLSKLDNTEDFWNQFRWMAWHLGKNGRPSMAAAIEAQLFKSAESIKAKLDSSTESTLEVIPVDKARKIAKEAIELRIEAAQTTLENLAGNFVSLVESRPPVDRVEDQSRPIHIVTLSFSGTITQCLSCLICVLATRGFNISLSVLESRPKFEGTSFVNGLLSRLRYDPSVINKLQVEVVSDASVATVTRNADYLVLGGDKVLPNGDVSNKIGSLVAAIVTKSINPECQVVAAFETSKITSSSFEGNNAKVEYNEPTELSSAWPKDVVDELSKKRHIGFKLDVKNAYFEWVTAKWIDAYITEQGVFKVEDIERLSKESKELEVRMFGDLQASRYEPTPFGKAMLKHFAFAKGYRNLNHGSYGTWPTAIRDIITSLRDQCEATPCPFIKWEYPKILDDNRMAIAKFLKVPVSSVVFVPNATTAVNTVLRNITWNLDARDEILQFNIIYGACGKTTEYIRESTHNLVTVREIPLKFPLEDFDILEAFRGAINASRISDHRPRLAIFDTIVSNPGLRLPFEYLTSICHEEGILSLIDGAHGIGHINFELSTLDPDFFVSNCHKWLFVPRGCAVFYVPERNQTVMRSTLPTSHGFSPEPDSSIAGRKNSSQHWSVKKAVPKGSFVSNFEYVGTVDYTPYLCVAEAIKWREEVCGGEEKIRDYCHNLAVQGGKRVAEILGTRILDNETHTLTNCNMVNILLPISLGKGEVEGKNIVIDGEGMQEAVTTWMLETIVPDYRTYIPFFWFQNGWWCRLSAQVYMDMEDFEWAGRALKDLCERVGRGEFLAEK</sequence>
<dbReference type="InterPro" id="IPR015424">
    <property type="entry name" value="PyrdxlP-dep_Trfase"/>
</dbReference>
<accession>A0A3E2GT13</accession>
<evidence type="ECO:0000259" key="5">
    <source>
        <dbReference type="PROSITE" id="PS51462"/>
    </source>
</evidence>
<dbReference type="STRING" id="5539.A0A3E2GT13"/>
<organism evidence="6 7">
    <name type="scientific">Scytalidium lignicola</name>
    <name type="common">Hyphomycete</name>
    <dbReference type="NCBI Taxonomy" id="5539"/>
    <lineage>
        <taxon>Eukaryota</taxon>
        <taxon>Fungi</taxon>
        <taxon>Dikarya</taxon>
        <taxon>Ascomycota</taxon>
        <taxon>Pezizomycotina</taxon>
        <taxon>Leotiomycetes</taxon>
        <taxon>Leotiomycetes incertae sedis</taxon>
        <taxon>Scytalidium</taxon>
    </lineage>
</organism>
<dbReference type="PANTHER" id="PTHR43092">
    <property type="entry name" value="L-CYSTEINE DESULFHYDRASE"/>
    <property type="match status" value="1"/>
</dbReference>
<dbReference type="SUPFAM" id="SSF55811">
    <property type="entry name" value="Nudix"/>
    <property type="match status" value="1"/>
</dbReference>
<dbReference type="InterPro" id="IPR000192">
    <property type="entry name" value="Aminotrans_V_dom"/>
</dbReference>
<feature type="region of interest" description="Disordered" evidence="4">
    <location>
        <begin position="768"/>
        <end position="788"/>
    </location>
</feature>
<evidence type="ECO:0000313" key="7">
    <source>
        <dbReference type="Proteomes" id="UP000258309"/>
    </source>
</evidence>
<protein>
    <recommendedName>
        <fullName evidence="5">Nudix hydrolase domain-containing protein</fullName>
    </recommendedName>
</protein>
<keyword evidence="7" id="KW-1185">Reference proteome</keyword>
<evidence type="ECO:0000256" key="3">
    <source>
        <dbReference type="RuleBase" id="RU003814"/>
    </source>
</evidence>
<dbReference type="Pfam" id="PF00293">
    <property type="entry name" value="NUDIX"/>
    <property type="match status" value="1"/>
</dbReference>